<dbReference type="InterPro" id="IPR001173">
    <property type="entry name" value="Glyco_trans_2-like"/>
</dbReference>
<dbReference type="Pfam" id="PF00535">
    <property type="entry name" value="Glycos_transf_2"/>
    <property type="match status" value="1"/>
</dbReference>
<dbReference type="InterPro" id="IPR029044">
    <property type="entry name" value="Nucleotide-diphossugar_trans"/>
</dbReference>
<dbReference type="CDD" id="cd00761">
    <property type="entry name" value="Glyco_tranf_GTA_type"/>
    <property type="match status" value="1"/>
</dbReference>
<accession>A8ZWI7</accession>
<dbReference type="SUPFAM" id="SSF53448">
    <property type="entry name" value="Nucleotide-diphospho-sugar transferases"/>
    <property type="match status" value="1"/>
</dbReference>
<feature type="domain" description="Glycosyltransferase 2-like" evidence="1">
    <location>
        <begin position="10"/>
        <end position="165"/>
    </location>
</feature>
<dbReference type="RefSeq" id="WP_012174413.1">
    <property type="nucleotide sequence ID" value="NC_009943.1"/>
</dbReference>
<keyword evidence="3" id="KW-1185">Reference proteome</keyword>
<name>A8ZWI7_DESOH</name>
<dbReference type="GO" id="GO:0016740">
    <property type="term" value="F:transferase activity"/>
    <property type="evidence" value="ECO:0007669"/>
    <property type="project" value="UniProtKB-KW"/>
</dbReference>
<evidence type="ECO:0000259" key="1">
    <source>
        <dbReference type="Pfam" id="PF00535"/>
    </source>
</evidence>
<dbReference type="eggNOG" id="COG1216">
    <property type="taxonomic scope" value="Bacteria"/>
</dbReference>
<dbReference type="Proteomes" id="UP000008561">
    <property type="component" value="Chromosome"/>
</dbReference>
<gene>
    <name evidence="2" type="ordered locus">Dole_0985</name>
</gene>
<keyword evidence="2" id="KW-0808">Transferase</keyword>
<dbReference type="STRING" id="96561.Dole_0985"/>
<dbReference type="AlphaFoldDB" id="A8ZWI7"/>
<dbReference type="HOGENOM" id="CLU_025996_0_0_7"/>
<evidence type="ECO:0000313" key="3">
    <source>
        <dbReference type="Proteomes" id="UP000008561"/>
    </source>
</evidence>
<dbReference type="InterPro" id="IPR050834">
    <property type="entry name" value="Glycosyltransf_2"/>
</dbReference>
<proteinExistence type="predicted"/>
<dbReference type="EMBL" id="CP000859">
    <property type="protein sequence ID" value="ABW66795.1"/>
    <property type="molecule type" value="Genomic_DNA"/>
</dbReference>
<evidence type="ECO:0000313" key="2">
    <source>
        <dbReference type="EMBL" id="ABW66795.1"/>
    </source>
</evidence>
<reference evidence="2 3" key="1">
    <citation type="submission" date="2007-10" db="EMBL/GenBank/DDBJ databases">
        <title>Complete sequence of Desulfococcus oleovorans Hxd3.</title>
        <authorList>
            <consortium name="US DOE Joint Genome Institute"/>
            <person name="Copeland A."/>
            <person name="Lucas S."/>
            <person name="Lapidus A."/>
            <person name="Barry K."/>
            <person name="Glavina del Rio T."/>
            <person name="Dalin E."/>
            <person name="Tice H."/>
            <person name="Pitluck S."/>
            <person name="Kiss H."/>
            <person name="Brettin T."/>
            <person name="Bruce D."/>
            <person name="Detter J.C."/>
            <person name="Han C."/>
            <person name="Schmutz J."/>
            <person name="Larimer F."/>
            <person name="Land M."/>
            <person name="Hauser L."/>
            <person name="Kyrpides N."/>
            <person name="Kim E."/>
            <person name="Wawrik B."/>
            <person name="Richardson P."/>
        </authorList>
    </citation>
    <scope>NUCLEOTIDE SEQUENCE [LARGE SCALE GENOMIC DNA]</scope>
    <source>
        <strain evidence="3">DSM 6200 / JCM 39069 / Hxd3</strain>
    </source>
</reference>
<organism evidence="2 3">
    <name type="scientific">Desulfosudis oleivorans (strain DSM 6200 / JCM 39069 / Hxd3)</name>
    <name type="common">Desulfococcus oleovorans</name>
    <dbReference type="NCBI Taxonomy" id="96561"/>
    <lineage>
        <taxon>Bacteria</taxon>
        <taxon>Pseudomonadati</taxon>
        <taxon>Thermodesulfobacteriota</taxon>
        <taxon>Desulfobacteria</taxon>
        <taxon>Desulfobacterales</taxon>
        <taxon>Desulfosudaceae</taxon>
        <taxon>Desulfosudis</taxon>
    </lineage>
</organism>
<dbReference type="PANTHER" id="PTHR43685">
    <property type="entry name" value="GLYCOSYLTRANSFERASE"/>
    <property type="match status" value="1"/>
</dbReference>
<protein>
    <submittedName>
        <fullName evidence="2">Glycosyl transferase family 2</fullName>
    </submittedName>
</protein>
<dbReference type="KEGG" id="dol:Dole_0985"/>
<dbReference type="PANTHER" id="PTHR43685:SF2">
    <property type="entry name" value="GLYCOSYLTRANSFERASE 2-LIKE DOMAIN-CONTAINING PROTEIN"/>
    <property type="match status" value="1"/>
</dbReference>
<sequence>MNRTSLPLVSVVIPTYNRGPMVTEAVASVLAQDYPAIEIIIVDDGSSDDTPGRLSPLKNRVTIITQENRGVSAARNAGVAHAGGEYIAFLDSDDRWLPEKISTQTAFFASRPDALICQTEETWIKNGKPLFPRARHKKRSGMIFEPSLELCLVSPSAVMMRKDFFLDVGGFDESLPACEDYDLWLRISMVHPVYLIETPLVIKQGGHDGQLSAMPGLDRYRIYAICKAIDTGRLSEDQHRAALAMLKEKCRIYAAGCEKRGRREEAARYRTMATAYGNSDTPPAPLHSA</sequence>
<dbReference type="CAZy" id="GT2">
    <property type="family name" value="Glycosyltransferase Family 2"/>
</dbReference>
<dbReference type="Gene3D" id="3.90.550.10">
    <property type="entry name" value="Spore Coat Polysaccharide Biosynthesis Protein SpsA, Chain A"/>
    <property type="match status" value="1"/>
</dbReference>